<keyword evidence="3" id="KW-1185">Reference proteome</keyword>
<dbReference type="AlphaFoldDB" id="A0A9D4KFT3"/>
<evidence type="ECO:0000256" key="1">
    <source>
        <dbReference type="SAM" id="MobiDB-lite"/>
    </source>
</evidence>
<dbReference type="EMBL" id="JAIWYP010000004">
    <property type="protein sequence ID" value="KAH3839092.1"/>
    <property type="molecule type" value="Genomic_DNA"/>
</dbReference>
<evidence type="ECO:0000313" key="2">
    <source>
        <dbReference type="EMBL" id="KAH3839092.1"/>
    </source>
</evidence>
<evidence type="ECO:0000313" key="3">
    <source>
        <dbReference type="Proteomes" id="UP000828390"/>
    </source>
</evidence>
<sequence>MSSVVRLFSSSGVDSRQSFTLGQPADARQLQSYTILMGVVVESFFTPWWGI</sequence>
<feature type="region of interest" description="Disordered" evidence="1">
    <location>
        <begin position="1"/>
        <end position="20"/>
    </location>
</feature>
<accession>A0A9D4KFT3</accession>
<proteinExistence type="predicted"/>
<comment type="caution">
    <text evidence="2">The sequence shown here is derived from an EMBL/GenBank/DDBJ whole genome shotgun (WGS) entry which is preliminary data.</text>
</comment>
<protein>
    <submittedName>
        <fullName evidence="2">Uncharacterized protein</fullName>
    </submittedName>
</protein>
<organism evidence="2 3">
    <name type="scientific">Dreissena polymorpha</name>
    <name type="common">Zebra mussel</name>
    <name type="synonym">Mytilus polymorpha</name>
    <dbReference type="NCBI Taxonomy" id="45954"/>
    <lineage>
        <taxon>Eukaryota</taxon>
        <taxon>Metazoa</taxon>
        <taxon>Spiralia</taxon>
        <taxon>Lophotrochozoa</taxon>
        <taxon>Mollusca</taxon>
        <taxon>Bivalvia</taxon>
        <taxon>Autobranchia</taxon>
        <taxon>Heteroconchia</taxon>
        <taxon>Euheterodonta</taxon>
        <taxon>Imparidentia</taxon>
        <taxon>Neoheterodontei</taxon>
        <taxon>Myida</taxon>
        <taxon>Dreissenoidea</taxon>
        <taxon>Dreissenidae</taxon>
        <taxon>Dreissena</taxon>
    </lineage>
</organism>
<reference evidence="2" key="2">
    <citation type="submission" date="2020-11" db="EMBL/GenBank/DDBJ databases">
        <authorList>
            <person name="McCartney M.A."/>
            <person name="Auch B."/>
            <person name="Kono T."/>
            <person name="Mallez S."/>
            <person name="Becker A."/>
            <person name="Gohl D.M."/>
            <person name="Silverstein K.A.T."/>
            <person name="Koren S."/>
            <person name="Bechman K.B."/>
            <person name="Herman A."/>
            <person name="Abrahante J.E."/>
            <person name="Garbe J."/>
        </authorList>
    </citation>
    <scope>NUCLEOTIDE SEQUENCE</scope>
    <source>
        <strain evidence="2">Duluth1</strain>
        <tissue evidence="2">Whole animal</tissue>
    </source>
</reference>
<reference evidence="2" key="1">
    <citation type="journal article" date="2019" name="bioRxiv">
        <title>The Genome of the Zebra Mussel, Dreissena polymorpha: A Resource for Invasive Species Research.</title>
        <authorList>
            <person name="McCartney M.A."/>
            <person name="Auch B."/>
            <person name="Kono T."/>
            <person name="Mallez S."/>
            <person name="Zhang Y."/>
            <person name="Obille A."/>
            <person name="Becker A."/>
            <person name="Abrahante J.E."/>
            <person name="Garbe J."/>
            <person name="Badalamenti J.P."/>
            <person name="Herman A."/>
            <person name="Mangelson H."/>
            <person name="Liachko I."/>
            <person name="Sullivan S."/>
            <person name="Sone E.D."/>
            <person name="Koren S."/>
            <person name="Silverstein K.A.T."/>
            <person name="Beckman K.B."/>
            <person name="Gohl D.M."/>
        </authorList>
    </citation>
    <scope>NUCLEOTIDE SEQUENCE</scope>
    <source>
        <strain evidence="2">Duluth1</strain>
        <tissue evidence="2">Whole animal</tissue>
    </source>
</reference>
<name>A0A9D4KFT3_DREPO</name>
<gene>
    <name evidence="2" type="ORF">DPMN_112514</name>
</gene>
<dbReference type="Proteomes" id="UP000828390">
    <property type="component" value="Unassembled WGS sequence"/>
</dbReference>